<proteinExistence type="predicted"/>
<protein>
    <submittedName>
        <fullName evidence="1">Uncharacterized protein</fullName>
    </submittedName>
</protein>
<accession>A0A0S3UL09</accession>
<dbReference type="AlphaFoldDB" id="A0A0S3UL09"/>
<gene>
    <name evidence="1" type="ORF">PIOMA14_I_1669</name>
</gene>
<dbReference type="EMBL" id="AP014597">
    <property type="protein sequence ID" value="BAU18177.1"/>
    <property type="molecule type" value="Genomic_DNA"/>
</dbReference>
<name>A0A0S3UL09_PREIN</name>
<evidence type="ECO:0000313" key="1">
    <source>
        <dbReference type="EMBL" id="BAU18177.1"/>
    </source>
</evidence>
<dbReference type="Proteomes" id="UP000217431">
    <property type="component" value="Chromosome I"/>
</dbReference>
<reference evidence="1 2" key="1">
    <citation type="journal article" date="2016" name="DNA Res.">
        <title>The complete genome sequencing of Prevotella intermedia strain OMA14 and a subsequent fine-scale, intra-species genomic comparison reveal an unusual amplification of conjugative and mobile transposons and identify a novel Prevotella-lineage-specific repeat.</title>
        <authorList>
            <person name="Naito M."/>
            <person name="Ogura Y."/>
            <person name="Itoh T."/>
            <person name="Shoji M."/>
            <person name="Okamoto M."/>
            <person name="Hayashi T."/>
            <person name="Nakayama K."/>
        </authorList>
    </citation>
    <scope>NUCLEOTIDE SEQUENCE [LARGE SCALE GENOMIC DNA]</scope>
    <source>
        <strain evidence="1 2">OMA14</strain>
    </source>
</reference>
<evidence type="ECO:0000313" key="2">
    <source>
        <dbReference type="Proteomes" id="UP000217431"/>
    </source>
</evidence>
<sequence>MQKSARSSEVEALNFNKFGVVLTNIQTLTNEGMQPLKIKHATFKAAYMMKEDN</sequence>
<organism evidence="1 2">
    <name type="scientific">Prevotella intermedia</name>
    <dbReference type="NCBI Taxonomy" id="28131"/>
    <lineage>
        <taxon>Bacteria</taxon>
        <taxon>Pseudomonadati</taxon>
        <taxon>Bacteroidota</taxon>
        <taxon>Bacteroidia</taxon>
        <taxon>Bacteroidales</taxon>
        <taxon>Prevotellaceae</taxon>
        <taxon>Prevotella</taxon>
    </lineage>
</organism>